<reference evidence="7" key="1">
    <citation type="journal article" date="2023" name="Mol. Biol. Evol.">
        <title>Third-Generation Sequencing Reveals the Adaptive Role of the Epigenome in Three Deep-Sea Polychaetes.</title>
        <authorList>
            <person name="Perez M."/>
            <person name="Aroh O."/>
            <person name="Sun Y."/>
            <person name="Lan Y."/>
            <person name="Juniper S.K."/>
            <person name="Young C.R."/>
            <person name="Angers B."/>
            <person name="Qian P.Y."/>
        </authorList>
    </citation>
    <scope>NUCLEOTIDE SEQUENCE</scope>
    <source>
        <strain evidence="7">P08H-3</strain>
    </source>
</reference>
<evidence type="ECO:0000256" key="4">
    <source>
        <dbReference type="ARBA" id="ARBA00022490"/>
    </source>
</evidence>
<dbReference type="Pfam" id="PF00241">
    <property type="entry name" value="Cofilin_ADF"/>
    <property type="match status" value="1"/>
</dbReference>
<feature type="domain" description="ADF-H" evidence="6">
    <location>
        <begin position="43"/>
        <end position="181"/>
    </location>
</feature>
<organism evidence="7 8">
    <name type="scientific">Paralvinella palmiformis</name>
    <dbReference type="NCBI Taxonomy" id="53620"/>
    <lineage>
        <taxon>Eukaryota</taxon>
        <taxon>Metazoa</taxon>
        <taxon>Spiralia</taxon>
        <taxon>Lophotrochozoa</taxon>
        <taxon>Annelida</taxon>
        <taxon>Polychaeta</taxon>
        <taxon>Sedentaria</taxon>
        <taxon>Canalipalpata</taxon>
        <taxon>Terebellida</taxon>
        <taxon>Terebelliformia</taxon>
        <taxon>Alvinellidae</taxon>
        <taxon>Paralvinella</taxon>
    </lineage>
</organism>
<evidence type="ECO:0000256" key="3">
    <source>
        <dbReference type="ARBA" id="ARBA00010055"/>
    </source>
</evidence>
<dbReference type="GO" id="GO:0030864">
    <property type="term" value="C:cortical actin cytoskeleton"/>
    <property type="evidence" value="ECO:0007669"/>
    <property type="project" value="TreeGrafter"/>
</dbReference>
<dbReference type="FunFam" id="3.40.20.10:FF:000026">
    <property type="entry name" value="Glia maturation factor"/>
    <property type="match status" value="1"/>
</dbReference>
<evidence type="ECO:0000259" key="6">
    <source>
        <dbReference type="PROSITE" id="PS51263"/>
    </source>
</evidence>
<keyword evidence="4" id="KW-0963">Cytoplasm</keyword>
<comment type="similarity">
    <text evidence="3">Belongs to the actin-binding proteins ADF family. GMF subfamily.</text>
</comment>
<keyword evidence="5" id="KW-0539">Nucleus</keyword>
<comment type="caution">
    <text evidence="7">The sequence shown here is derived from an EMBL/GenBank/DDBJ whole genome shotgun (WGS) entry which is preliminary data.</text>
</comment>
<dbReference type="SUPFAM" id="SSF55753">
    <property type="entry name" value="Actin depolymerizing proteins"/>
    <property type="match status" value="1"/>
</dbReference>
<name>A0AAD9JA43_9ANNE</name>
<evidence type="ECO:0000256" key="2">
    <source>
        <dbReference type="ARBA" id="ARBA00004496"/>
    </source>
</evidence>
<evidence type="ECO:0000313" key="8">
    <source>
        <dbReference type="Proteomes" id="UP001208570"/>
    </source>
</evidence>
<accession>A0AAD9JA43</accession>
<dbReference type="PANTHER" id="PTHR11249:SF2">
    <property type="entry name" value="GLIA MATURATION FACTOR"/>
    <property type="match status" value="1"/>
</dbReference>
<dbReference type="InterPro" id="IPR011171">
    <property type="entry name" value="GMF"/>
</dbReference>
<dbReference type="AlphaFoldDB" id="A0AAD9JA43"/>
<dbReference type="InterPro" id="IPR029006">
    <property type="entry name" value="ADF-H/Gelsolin-like_dom_sf"/>
</dbReference>
<dbReference type="Proteomes" id="UP001208570">
    <property type="component" value="Unassembled WGS sequence"/>
</dbReference>
<evidence type="ECO:0000313" key="7">
    <source>
        <dbReference type="EMBL" id="KAK2149314.1"/>
    </source>
</evidence>
<evidence type="ECO:0000256" key="1">
    <source>
        <dbReference type="ARBA" id="ARBA00004123"/>
    </source>
</evidence>
<protein>
    <recommendedName>
        <fullName evidence="6">ADF-H domain-containing protein</fullName>
    </recommendedName>
</protein>
<gene>
    <name evidence="7" type="ORF">LSH36_455g03000</name>
</gene>
<dbReference type="Gene3D" id="3.40.20.10">
    <property type="entry name" value="Severin"/>
    <property type="match status" value="1"/>
</dbReference>
<dbReference type="SMART" id="SM00102">
    <property type="entry name" value="ADF"/>
    <property type="match status" value="1"/>
</dbReference>
<dbReference type="EMBL" id="JAODUP010000456">
    <property type="protein sequence ID" value="KAK2149314.1"/>
    <property type="molecule type" value="Genomic_DNA"/>
</dbReference>
<dbReference type="GO" id="GO:0003779">
    <property type="term" value="F:actin binding"/>
    <property type="evidence" value="ECO:0007669"/>
    <property type="project" value="InterPro"/>
</dbReference>
<sequence length="184" mass="20851">MDNRAPPSATTQLSSGMEAPIDHVDPIASTESFPKLSTLTTFGGDTLQSEAYDPQISSRIIREEQMGSIVKYNNKVKVDMSSQMLIVDEEFEDVTLEDIQNELPASQPRFLVYSYCHEHDDGRKSYPLCFIFITPAGCKPEQQMAYAGSKLSLVKEAELTKVFEVRNPEDLTDDWLKEKVKFFR</sequence>
<dbReference type="PANTHER" id="PTHR11249">
    <property type="entry name" value="GLIAL FACTOR NATURATION FACTOR"/>
    <property type="match status" value="1"/>
</dbReference>
<evidence type="ECO:0000256" key="5">
    <source>
        <dbReference type="ARBA" id="ARBA00023242"/>
    </source>
</evidence>
<dbReference type="GO" id="GO:0005634">
    <property type="term" value="C:nucleus"/>
    <property type="evidence" value="ECO:0007669"/>
    <property type="project" value="UniProtKB-SubCell"/>
</dbReference>
<dbReference type="CDD" id="cd11283">
    <property type="entry name" value="ADF_GMF-beta_like"/>
    <property type="match status" value="1"/>
</dbReference>
<comment type="subcellular location">
    <subcellularLocation>
        <location evidence="2">Cytoplasm</location>
    </subcellularLocation>
    <subcellularLocation>
        <location evidence="1">Nucleus</location>
    </subcellularLocation>
</comment>
<dbReference type="PROSITE" id="PS51263">
    <property type="entry name" value="ADF_H"/>
    <property type="match status" value="1"/>
</dbReference>
<proteinExistence type="inferred from homology"/>
<dbReference type="GO" id="GO:0034316">
    <property type="term" value="P:negative regulation of Arp2/3 complex-mediated actin nucleation"/>
    <property type="evidence" value="ECO:0007669"/>
    <property type="project" value="TreeGrafter"/>
</dbReference>
<dbReference type="GO" id="GO:0071933">
    <property type="term" value="F:Arp2/3 complex binding"/>
    <property type="evidence" value="ECO:0007669"/>
    <property type="project" value="InterPro"/>
</dbReference>
<keyword evidence="8" id="KW-1185">Reference proteome</keyword>
<dbReference type="GO" id="GO:0071846">
    <property type="term" value="P:actin filament debranching"/>
    <property type="evidence" value="ECO:0007669"/>
    <property type="project" value="InterPro"/>
</dbReference>
<dbReference type="InterPro" id="IPR002108">
    <property type="entry name" value="ADF-H"/>
</dbReference>